<dbReference type="OrthoDB" id="9803333at2"/>
<feature type="binding site" evidence="9">
    <location>
        <position position="187"/>
    </location>
    <ligand>
        <name>NADP(+)</name>
        <dbReference type="ChEBI" id="CHEBI:58349"/>
    </ligand>
</feature>
<evidence type="ECO:0000256" key="5">
    <source>
        <dbReference type="ARBA" id="ARBA00023002"/>
    </source>
</evidence>
<sequence>MLKGKTAVVTGGSRGIGKAIALKLAQEGADVAVVYAGNEAAAKETCETIESYGVKTKAYRCDVSDDAQTKALVDAVLADFGGIDILVNNAGIVRDGLLLAMKEEDFDAVLDTNLKGAFHMIKHTYRNFMKKRGGRIINIASVSGIVGNPGQANYSAAKAGLIGLTKATAKELAGRNVTCNAIAPGFIETDMTAGLADKAKEAAVSAIPLKRMGRPEDVAELAAFLAGDGAGYLTGEVIKVDGGLCM</sequence>
<keyword evidence="13" id="KW-1185">Reference proteome</keyword>
<dbReference type="SUPFAM" id="SSF51735">
    <property type="entry name" value="NAD(P)-binding Rossmann-fold domains"/>
    <property type="match status" value="1"/>
</dbReference>
<keyword evidence="4 9" id="KW-0521">NADP</keyword>
<dbReference type="FunFam" id="3.40.50.720:FF:000115">
    <property type="entry name" value="3-oxoacyl-[acyl-carrier-protein] reductase FabG"/>
    <property type="match status" value="1"/>
</dbReference>
<accession>A0A4Z0XZA7</accession>
<feature type="active site" description="Proton acceptor" evidence="8">
    <location>
        <position position="154"/>
    </location>
</feature>
<dbReference type="InterPro" id="IPR020904">
    <property type="entry name" value="Sc_DH/Rdtase_CS"/>
</dbReference>
<reference evidence="12 13" key="1">
    <citation type="submission" date="2019-04" db="EMBL/GenBank/DDBJ databases">
        <authorList>
            <person name="Poehlein A."/>
            <person name="Bengelsdorf F.R."/>
            <person name="Duerre P."/>
            <person name="Daniel R."/>
        </authorList>
    </citation>
    <scope>NUCLEOTIDE SEQUENCE [LARGE SCALE GENOMIC DNA]</scope>
    <source>
        <strain evidence="12 13">BS-1</strain>
    </source>
</reference>
<keyword evidence="10" id="KW-0443">Lipid metabolism</keyword>
<comment type="pathway">
    <text evidence="1 10">Lipid metabolism; fatty acid biosynthesis.</text>
</comment>
<dbReference type="EMBL" id="SRMQ01000003">
    <property type="protein sequence ID" value="TGJ76949.1"/>
    <property type="molecule type" value="Genomic_DNA"/>
</dbReference>
<dbReference type="GO" id="GO:0008202">
    <property type="term" value="P:steroid metabolic process"/>
    <property type="evidence" value="ECO:0007669"/>
    <property type="project" value="UniProtKB-KW"/>
</dbReference>
<dbReference type="Proteomes" id="UP000297714">
    <property type="component" value="Unassembled WGS sequence"/>
</dbReference>
<evidence type="ECO:0000256" key="8">
    <source>
        <dbReference type="PIRSR" id="PIRSR611284-1"/>
    </source>
</evidence>
<evidence type="ECO:0000313" key="13">
    <source>
        <dbReference type="Proteomes" id="UP000297714"/>
    </source>
</evidence>
<dbReference type="Pfam" id="PF13561">
    <property type="entry name" value="adh_short_C2"/>
    <property type="match status" value="1"/>
</dbReference>
<feature type="binding site" evidence="9">
    <location>
        <begin position="154"/>
        <end position="158"/>
    </location>
    <ligand>
        <name>NADP(+)</name>
        <dbReference type="ChEBI" id="CHEBI:58349"/>
    </ligand>
</feature>
<comment type="caution">
    <text evidence="12">The sequence shown here is derived from an EMBL/GenBank/DDBJ whole genome shotgun (WGS) entry which is preliminary data.</text>
</comment>
<proteinExistence type="inferred from homology"/>
<feature type="binding site" evidence="9">
    <location>
        <begin position="11"/>
        <end position="14"/>
    </location>
    <ligand>
        <name>NADP(+)</name>
        <dbReference type="ChEBI" id="CHEBI:58349"/>
    </ligand>
</feature>
<dbReference type="NCBIfam" id="TIGR01830">
    <property type="entry name" value="3oxo_ACP_reduc"/>
    <property type="match status" value="1"/>
</dbReference>
<evidence type="ECO:0000256" key="3">
    <source>
        <dbReference type="ARBA" id="ARBA00012948"/>
    </source>
</evidence>
<dbReference type="CDD" id="cd05333">
    <property type="entry name" value="BKR_SDR_c"/>
    <property type="match status" value="1"/>
</dbReference>
<comment type="similarity">
    <text evidence="2 10">Belongs to the short-chain dehydrogenases/reductases (SDR) family.</text>
</comment>
<dbReference type="PROSITE" id="PS00061">
    <property type="entry name" value="ADH_SHORT"/>
    <property type="match status" value="1"/>
</dbReference>
<dbReference type="InterPro" id="IPR011284">
    <property type="entry name" value="3oxo_ACP_reduc"/>
</dbReference>
<evidence type="ECO:0000256" key="10">
    <source>
        <dbReference type="RuleBase" id="RU366074"/>
    </source>
</evidence>
<evidence type="ECO:0000256" key="6">
    <source>
        <dbReference type="ARBA" id="ARBA00023221"/>
    </source>
</evidence>
<keyword evidence="10" id="KW-0444">Lipid biosynthesis</keyword>
<dbReference type="SMART" id="SM00822">
    <property type="entry name" value="PKS_KR"/>
    <property type="match status" value="1"/>
</dbReference>
<evidence type="ECO:0000256" key="2">
    <source>
        <dbReference type="ARBA" id="ARBA00006484"/>
    </source>
</evidence>
<keyword evidence="6" id="KW-0753">Steroid metabolism</keyword>
<dbReference type="Gene3D" id="3.40.50.720">
    <property type="entry name" value="NAD(P)-binding Rossmann-like Domain"/>
    <property type="match status" value="1"/>
</dbReference>
<protein>
    <recommendedName>
        <fullName evidence="3 10">3-oxoacyl-[acyl-carrier-protein] reductase</fullName>
        <ecNumber evidence="3 10">1.1.1.100</ecNumber>
    </recommendedName>
</protein>
<keyword evidence="10" id="KW-0276">Fatty acid metabolism</keyword>
<dbReference type="GO" id="GO:0004316">
    <property type="term" value="F:3-oxoacyl-[acyl-carrier-protein] reductase (NADPH) activity"/>
    <property type="evidence" value="ECO:0007669"/>
    <property type="project" value="UniProtKB-UniRule"/>
</dbReference>
<dbReference type="AlphaFoldDB" id="A0A4Z0XZA7"/>
<comment type="catalytic activity">
    <reaction evidence="7 10">
        <text>a (3R)-hydroxyacyl-[ACP] + NADP(+) = a 3-oxoacyl-[ACP] + NADPH + H(+)</text>
        <dbReference type="Rhea" id="RHEA:17397"/>
        <dbReference type="Rhea" id="RHEA-COMP:9916"/>
        <dbReference type="Rhea" id="RHEA-COMP:9945"/>
        <dbReference type="ChEBI" id="CHEBI:15378"/>
        <dbReference type="ChEBI" id="CHEBI:57783"/>
        <dbReference type="ChEBI" id="CHEBI:58349"/>
        <dbReference type="ChEBI" id="CHEBI:78776"/>
        <dbReference type="ChEBI" id="CHEBI:78827"/>
        <dbReference type="EC" id="1.1.1.100"/>
    </reaction>
</comment>
<evidence type="ECO:0000256" key="1">
    <source>
        <dbReference type="ARBA" id="ARBA00005194"/>
    </source>
</evidence>
<evidence type="ECO:0000256" key="4">
    <source>
        <dbReference type="ARBA" id="ARBA00022857"/>
    </source>
</evidence>
<evidence type="ECO:0000256" key="7">
    <source>
        <dbReference type="ARBA" id="ARBA00048508"/>
    </source>
</evidence>
<evidence type="ECO:0000313" key="12">
    <source>
        <dbReference type="EMBL" id="TGJ76949.1"/>
    </source>
</evidence>
<dbReference type="InterPro" id="IPR002347">
    <property type="entry name" value="SDR_fam"/>
</dbReference>
<evidence type="ECO:0000256" key="9">
    <source>
        <dbReference type="PIRSR" id="PIRSR611284-2"/>
    </source>
</evidence>
<dbReference type="NCBIfam" id="NF005559">
    <property type="entry name" value="PRK07231.1"/>
    <property type="match status" value="1"/>
</dbReference>
<keyword evidence="5 10" id="KW-0560">Oxidoreductase</keyword>
<dbReference type="InterPro" id="IPR036291">
    <property type="entry name" value="NAD(P)-bd_dom_sf"/>
</dbReference>
<comment type="subunit">
    <text evidence="10">Homotetramer.</text>
</comment>
<evidence type="ECO:0000259" key="11">
    <source>
        <dbReference type="SMART" id="SM00822"/>
    </source>
</evidence>
<dbReference type="PANTHER" id="PTHR42879:SF2">
    <property type="entry name" value="3-OXOACYL-[ACYL-CARRIER-PROTEIN] REDUCTASE FABG"/>
    <property type="match status" value="1"/>
</dbReference>
<dbReference type="GO" id="GO:0006633">
    <property type="term" value="P:fatty acid biosynthetic process"/>
    <property type="evidence" value="ECO:0007669"/>
    <property type="project" value="UniProtKB-UniPathway"/>
</dbReference>
<name>A0A4Z0XZA7_9FIRM</name>
<comment type="function">
    <text evidence="10">Catalyzes the NADPH-dependent reduction of beta-ketoacyl-ACP substrates to beta-hydroxyacyl-ACP products, the first reductive step in the elongation cycle of fatty acid biosynthesis.</text>
</comment>
<dbReference type="GO" id="GO:0051287">
    <property type="term" value="F:NAD binding"/>
    <property type="evidence" value="ECO:0007669"/>
    <property type="project" value="UniProtKB-UniRule"/>
</dbReference>
<feature type="domain" description="Ketoreductase" evidence="11">
    <location>
        <begin position="5"/>
        <end position="185"/>
    </location>
</feature>
<dbReference type="NCBIfam" id="NF009466">
    <property type="entry name" value="PRK12826.1-2"/>
    <property type="match status" value="1"/>
</dbReference>
<dbReference type="EC" id="1.1.1.100" evidence="3 10"/>
<dbReference type="InterPro" id="IPR057326">
    <property type="entry name" value="KR_dom"/>
</dbReference>
<gene>
    <name evidence="12" type="primary">fabG_1</name>
    <name evidence="12" type="ORF">CAGA_10220</name>
</gene>
<dbReference type="RefSeq" id="WP_135658455.1">
    <property type="nucleotide sequence ID" value="NZ_JAJUFJ010000007.1"/>
</dbReference>
<dbReference type="UniPathway" id="UPA00094"/>
<keyword evidence="10" id="KW-0275">Fatty acid biosynthesis</keyword>
<dbReference type="InterPro" id="IPR050259">
    <property type="entry name" value="SDR"/>
</dbReference>
<feature type="binding site" evidence="9">
    <location>
        <position position="89"/>
    </location>
    <ligand>
        <name>NADP(+)</name>
        <dbReference type="ChEBI" id="CHEBI:58349"/>
    </ligand>
</feature>
<organism evidence="12 13">
    <name type="scientific">Caproiciproducens galactitolivorans</name>
    <dbReference type="NCBI Taxonomy" id="642589"/>
    <lineage>
        <taxon>Bacteria</taxon>
        <taxon>Bacillati</taxon>
        <taxon>Bacillota</taxon>
        <taxon>Clostridia</taxon>
        <taxon>Eubacteriales</taxon>
        <taxon>Acutalibacteraceae</taxon>
        <taxon>Caproiciproducens</taxon>
    </lineage>
</organism>
<dbReference type="PRINTS" id="PR00080">
    <property type="entry name" value="SDRFAMILY"/>
</dbReference>
<dbReference type="PRINTS" id="PR00081">
    <property type="entry name" value="GDHRDH"/>
</dbReference>
<dbReference type="PANTHER" id="PTHR42879">
    <property type="entry name" value="3-OXOACYL-(ACYL-CARRIER-PROTEIN) REDUCTASE"/>
    <property type="match status" value="1"/>
</dbReference>